<dbReference type="OrthoDB" id="434771at2759"/>
<comment type="similarity">
    <text evidence="2 6">Belongs to the acyl-CoA dehydrogenase family.</text>
</comment>
<protein>
    <submittedName>
        <fullName evidence="8">FadE17 protein</fullName>
    </submittedName>
</protein>
<dbReference type="Gene3D" id="1.10.540.10">
    <property type="entry name" value="Acyl-CoA dehydrogenase/oxidase, N-terminal domain"/>
    <property type="match status" value="1"/>
</dbReference>
<gene>
    <name evidence="8" type="primary">fadE17</name>
    <name evidence="8" type="ORF">SPIL2461_LOCUS16728</name>
</gene>
<dbReference type="SUPFAM" id="SSF56281">
    <property type="entry name" value="Metallo-hydrolase/oxidoreductase"/>
    <property type="match status" value="1"/>
</dbReference>
<dbReference type="Pfam" id="PF00753">
    <property type="entry name" value="Lactamase_B"/>
    <property type="match status" value="1"/>
</dbReference>
<dbReference type="Gene3D" id="2.40.110.10">
    <property type="entry name" value="Butyryl-CoA Dehydrogenase, subunit A, domain 2"/>
    <property type="match status" value="1"/>
</dbReference>
<dbReference type="AlphaFoldDB" id="A0A812VQ03"/>
<evidence type="ECO:0000256" key="3">
    <source>
        <dbReference type="ARBA" id="ARBA00022630"/>
    </source>
</evidence>
<dbReference type="CDD" id="cd16282">
    <property type="entry name" value="metallo-hydrolase-like_MBL-fold"/>
    <property type="match status" value="1"/>
</dbReference>
<evidence type="ECO:0000256" key="4">
    <source>
        <dbReference type="ARBA" id="ARBA00022827"/>
    </source>
</evidence>
<dbReference type="InterPro" id="IPR036250">
    <property type="entry name" value="AcylCo_DH-like_C"/>
</dbReference>
<dbReference type="GO" id="GO:0050660">
    <property type="term" value="F:flavin adenine dinucleotide binding"/>
    <property type="evidence" value="ECO:0007669"/>
    <property type="project" value="InterPro"/>
</dbReference>
<dbReference type="Pfam" id="PF02770">
    <property type="entry name" value="Acyl-CoA_dh_M"/>
    <property type="match status" value="1"/>
</dbReference>
<dbReference type="InterPro" id="IPR001279">
    <property type="entry name" value="Metallo-B-lactamas"/>
</dbReference>
<dbReference type="GO" id="GO:0005886">
    <property type="term" value="C:plasma membrane"/>
    <property type="evidence" value="ECO:0007669"/>
    <property type="project" value="TreeGrafter"/>
</dbReference>
<reference evidence="8" key="1">
    <citation type="submission" date="2021-02" db="EMBL/GenBank/DDBJ databases">
        <authorList>
            <person name="Dougan E. K."/>
            <person name="Rhodes N."/>
            <person name="Thang M."/>
            <person name="Chan C."/>
        </authorList>
    </citation>
    <scope>NUCLEOTIDE SEQUENCE</scope>
</reference>
<keyword evidence="5 6" id="KW-0560">Oxidoreductase</keyword>
<dbReference type="Gene3D" id="1.20.140.10">
    <property type="entry name" value="Butyryl-CoA Dehydrogenase, subunit A, domain 3"/>
    <property type="match status" value="1"/>
</dbReference>
<evidence type="ECO:0000259" key="7">
    <source>
        <dbReference type="SMART" id="SM00849"/>
    </source>
</evidence>
<accession>A0A812VQ03</accession>
<evidence type="ECO:0000256" key="2">
    <source>
        <dbReference type="ARBA" id="ARBA00009347"/>
    </source>
</evidence>
<keyword evidence="3 6" id="KW-0285">Flavoprotein</keyword>
<dbReference type="Proteomes" id="UP000649617">
    <property type="component" value="Unassembled WGS sequence"/>
</dbReference>
<evidence type="ECO:0000256" key="5">
    <source>
        <dbReference type="ARBA" id="ARBA00023002"/>
    </source>
</evidence>
<dbReference type="PANTHER" id="PTHR43292:SF3">
    <property type="entry name" value="ACYL-COA DEHYDROGENASE FADE29"/>
    <property type="match status" value="1"/>
</dbReference>
<dbReference type="Pfam" id="PF02771">
    <property type="entry name" value="Acyl-CoA_dh_N"/>
    <property type="match status" value="1"/>
</dbReference>
<dbReference type="InterPro" id="IPR046373">
    <property type="entry name" value="Acyl-CoA_Oxase/DH_mid-dom_sf"/>
</dbReference>
<dbReference type="GO" id="GO:0016627">
    <property type="term" value="F:oxidoreductase activity, acting on the CH-CH group of donors"/>
    <property type="evidence" value="ECO:0007669"/>
    <property type="project" value="InterPro"/>
</dbReference>
<dbReference type="InterPro" id="IPR036866">
    <property type="entry name" value="RibonucZ/Hydroxyglut_hydro"/>
</dbReference>
<dbReference type="EMBL" id="CAJNIZ010042748">
    <property type="protein sequence ID" value="CAE7635327.1"/>
    <property type="molecule type" value="Genomic_DNA"/>
</dbReference>
<dbReference type="PANTHER" id="PTHR43292">
    <property type="entry name" value="ACYL-COA DEHYDROGENASE"/>
    <property type="match status" value="1"/>
</dbReference>
<proteinExistence type="inferred from homology"/>
<dbReference type="InterPro" id="IPR052161">
    <property type="entry name" value="Mycobact_Acyl-CoA_DH"/>
</dbReference>
<dbReference type="InterPro" id="IPR006091">
    <property type="entry name" value="Acyl-CoA_Oxase/DH_mid-dom"/>
</dbReference>
<dbReference type="SUPFAM" id="SSF56645">
    <property type="entry name" value="Acyl-CoA dehydrogenase NM domain-like"/>
    <property type="match status" value="1"/>
</dbReference>
<dbReference type="Pfam" id="PF00441">
    <property type="entry name" value="Acyl-CoA_dh_1"/>
    <property type="match status" value="1"/>
</dbReference>
<dbReference type="InterPro" id="IPR009075">
    <property type="entry name" value="AcylCo_DH/oxidase_C"/>
</dbReference>
<sequence>MPADEYPGGGRRARYKNPDTKLWLERCAEQGYTVPAWPKAVGGAGLNKDQVVVWQEEMRRINARPPLVGMGISMIGPALLEYGTEAQQQEHLPKIASGSIWWCQGYSEPGSGSDLASLRTSAVEDGDDYIINGQKIWTSGADNADWMFCLVRTDPDAPKHEGISFILFDMTTPGITVKPIKLISGLSPFCETFLDNVRVPKSNLVHELNKGWTVGKRLLQYERASIGGIGGGQKVRSIEDYASEYVGLDASGRIADPVLRGSILKHRMNDRAFALTTKRSMQESATGKAPGAVSSMFKYYGTEQNIGKYELLLSALGTQAMGWAGDDFTEDELTTTRAWLRSKANSIEGGTSEVQGRGEMMRILMAAMLLVWGAAVFAHDEVAERGDGPMNLDELMAAFGWDFEAAQIRTEKVADGLYVLFGVGGNIGVSIGAQGVLLVDDQFPQMMPKISEAIREIGGGGVDFAINTHWHFDHAEGNLALGPGGTWLVSQANSREMMLDDHVINLVAVQYEQKAYPKAALPVITYDDTMQFHFNDQEIELLHFGPAHTTGDTAIIFRGSNAVHLGDVFNRSGYPFIDADNGGDLRGMINFCQSVLDAIDENTIVIPGHGEVSDYAGG</sequence>
<feature type="domain" description="Metallo-beta-lactamase" evidence="7">
    <location>
        <begin position="424"/>
        <end position="609"/>
    </location>
</feature>
<keyword evidence="9" id="KW-1185">Reference proteome</keyword>
<dbReference type="InterPro" id="IPR037069">
    <property type="entry name" value="AcylCoA_DH/ox_N_sf"/>
</dbReference>
<evidence type="ECO:0000256" key="6">
    <source>
        <dbReference type="RuleBase" id="RU362125"/>
    </source>
</evidence>
<dbReference type="FunFam" id="2.40.110.10:FF:000011">
    <property type="entry name" value="Acyl-CoA dehydrogenase FadE34"/>
    <property type="match status" value="1"/>
</dbReference>
<comment type="caution">
    <text evidence="8">The sequence shown here is derived from an EMBL/GenBank/DDBJ whole genome shotgun (WGS) entry which is preliminary data.</text>
</comment>
<dbReference type="SMART" id="SM00849">
    <property type="entry name" value="Lactamase_B"/>
    <property type="match status" value="1"/>
</dbReference>
<name>A0A812VQ03_SYMPI</name>
<evidence type="ECO:0000256" key="1">
    <source>
        <dbReference type="ARBA" id="ARBA00001974"/>
    </source>
</evidence>
<organism evidence="8 9">
    <name type="scientific">Symbiodinium pilosum</name>
    <name type="common">Dinoflagellate</name>
    <dbReference type="NCBI Taxonomy" id="2952"/>
    <lineage>
        <taxon>Eukaryota</taxon>
        <taxon>Sar</taxon>
        <taxon>Alveolata</taxon>
        <taxon>Dinophyceae</taxon>
        <taxon>Suessiales</taxon>
        <taxon>Symbiodiniaceae</taxon>
        <taxon>Symbiodinium</taxon>
    </lineage>
</organism>
<dbReference type="InterPro" id="IPR009100">
    <property type="entry name" value="AcylCoA_DH/oxidase_NM_dom_sf"/>
</dbReference>
<keyword evidence="4 6" id="KW-0274">FAD</keyword>
<evidence type="ECO:0000313" key="9">
    <source>
        <dbReference type="Proteomes" id="UP000649617"/>
    </source>
</evidence>
<comment type="cofactor">
    <cofactor evidence="1 6">
        <name>FAD</name>
        <dbReference type="ChEBI" id="CHEBI:57692"/>
    </cofactor>
</comment>
<evidence type="ECO:0000313" key="8">
    <source>
        <dbReference type="EMBL" id="CAE7635327.1"/>
    </source>
</evidence>
<dbReference type="InterPro" id="IPR013786">
    <property type="entry name" value="AcylCoA_DH/ox_N"/>
</dbReference>
<dbReference type="Gene3D" id="3.60.15.10">
    <property type="entry name" value="Ribonuclease Z/Hydroxyacylglutathione hydrolase-like"/>
    <property type="match status" value="1"/>
</dbReference>
<dbReference type="SUPFAM" id="SSF47203">
    <property type="entry name" value="Acyl-CoA dehydrogenase C-terminal domain-like"/>
    <property type="match status" value="1"/>
</dbReference>